<organism evidence="5 6">
    <name type="scientific">Sphingoaurantiacus capsulatus</name>
    <dbReference type="NCBI Taxonomy" id="1771310"/>
    <lineage>
        <taxon>Bacteria</taxon>
        <taxon>Pseudomonadati</taxon>
        <taxon>Pseudomonadota</taxon>
        <taxon>Alphaproteobacteria</taxon>
        <taxon>Sphingomonadales</taxon>
        <taxon>Sphingosinicellaceae</taxon>
        <taxon>Sphingoaurantiacus</taxon>
    </lineage>
</organism>
<dbReference type="RefSeq" id="WP_380862147.1">
    <property type="nucleotide sequence ID" value="NZ_JBHRXV010000011.1"/>
</dbReference>
<comment type="subunit">
    <text evidence="3">Heptamer of 7 subunits arranged in a ring. Interacts with the chaperonin GroEL.</text>
</comment>
<dbReference type="PANTHER" id="PTHR10772">
    <property type="entry name" value="10 KDA HEAT SHOCK PROTEIN"/>
    <property type="match status" value="1"/>
</dbReference>
<dbReference type="InterPro" id="IPR037124">
    <property type="entry name" value="Chaperonin_GroES_sf"/>
</dbReference>
<dbReference type="NCBIfam" id="NF001533">
    <property type="entry name" value="PRK00364.2-4"/>
    <property type="match status" value="1"/>
</dbReference>
<dbReference type="CDD" id="cd00320">
    <property type="entry name" value="cpn10"/>
    <property type="match status" value="1"/>
</dbReference>
<accession>A0ABV7XBP2</accession>
<dbReference type="NCBIfam" id="NF001534">
    <property type="entry name" value="PRK00364.2-5"/>
    <property type="match status" value="1"/>
</dbReference>
<evidence type="ECO:0000256" key="1">
    <source>
        <dbReference type="ARBA" id="ARBA00006975"/>
    </source>
</evidence>
<dbReference type="SUPFAM" id="SSF50129">
    <property type="entry name" value="GroES-like"/>
    <property type="match status" value="1"/>
</dbReference>
<gene>
    <name evidence="3 5" type="primary">groES</name>
    <name evidence="3" type="synonym">groS</name>
    <name evidence="5" type="ORF">ACFOMD_13270</name>
</gene>
<dbReference type="PRINTS" id="PR00297">
    <property type="entry name" value="CHAPERONIN10"/>
</dbReference>
<dbReference type="Pfam" id="PF00166">
    <property type="entry name" value="Cpn10"/>
    <property type="match status" value="1"/>
</dbReference>
<evidence type="ECO:0000256" key="3">
    <source>
        <dbReference type="HAMAP-Rule" id="MF_00580"/>
    </source>
</evidence>
<dbReference type="NCBIfam" id="NF001531">
    <property type="entry name" value="PRK00364.2-2"/>
    <property type="match status" value="1"/>
</dbReference>
<dbReference type="PANTHER" id="PTHR10772:SF58">
    <property type="entry name" value="CO-CHAPERONIN GROES"/>
    <property type="match status" value="1"/>
</dbReference>
<dbReference type="Gene3D" id="2.30.33.40">
    <property type="entry name" value="GroES chaperonin"/>
    <property type="match status" value="1"/>
</dbReference>
<dbReference type="InterPro" id="IPR018369">
    <property type="entry name" value="Chaprnonin_Cpn10_CS"/>
</dbReference>
<proteinExistence type="inferred from homology"/>
<reference evidence="6" key="1">
    <citation type="journal article" date="2019" name="Int. J. Syst. Evol. Microbiol.">
        <title>The Global Catalogue of Microorganisms (GCM) 10K type strain sequencing project: providing services to taxonomists for standard genome sequencing and annotation.</title>
        <authorList>
            <consortium name="The Broad Institute Genomics Platform"/>
            <consortium name="The Broad Institute Genome Sequencing Center for Infectious Disease"/>
            <person name="Wu L."/>
            <person name="Ma J."/>
        </authorList>
    </citation>
    <scope>NUCLEOTIDE SEQUENCE [LARGE SCALE GENOMIC DNA]</scope>
    <source>
        <strain evidence="6">KCTC 42644</strain>
    </source>
</reference>
<name>A0ABV7XBP2_9SPHN</name>
<comment type="caution">
    <text evidence="5">The sequence shown here is derived from an EMBL/GenBank/DDBJ whole genome shotgun (WGS) entry which is preliminary data.</text>
</comment>
<dbReference type="Proteomes" id="UP001595615">
    <property type="component" value="Unassembled WGS sequence"/>
</dbReference>
<evidence type="ECO:0000313" key="5">
    <source>
        <dbReference type="EMBL" id="MFC3713547.1"/>
    </source>
</evidence>
<comment type="similarity">
    <text evidence="1 3 4">Belongs to the GroES chaperonin family.</text>
</comment>
<sequence>MNFRPLHDRVLVRRIEAEEKTSGGIIIPDTAKEKPQEGEVVAAGSGARGEDGKVTPLDVKGGDRVLFGKWSGTEVRVNGEDLLIMKESDILGIVEQGG</sequence>
<keyword evidence="2 3" id="KW-0143">Chaperone</keyword>
<dbReference type="EMBL" id="JBHRXV010000011">
    <property type="protein sequence ID" value="MFC3713547.1"/>
    <property type="molecule type" value="Genomic_DNA"/>
</dbReference>
<evidence type="ECO:0000256" key="2">
    <source>
        <dbReference type="ARBA" id="ARBA00023186"/>
    </source>
</evidence>
<dbReference type="SMART" id="SM00883">
    <property type="entry name" value="Cpn10"/>
    <property type="match status" value="1"/>
</dbReference>
<protein>
    <recommendedName>
        <fullName evidence="3">Co-chaperonin GroES</fullName>
    </recommendedName>
    <alternativeName>
        <fullName evidence="3">10 kDa chaperonin</fullName>
    </alternativeName>
    <alternativeName>
        <fullName evidence="3">Chaperonin-10</fullName>
        <shortName evidence="3">Cpn10</shortName>
    </alternativeName>
</protein>
<evidence type="ECO:0000313" key="6">
    <source>
        <dbReference type="Proteomes" id="UP001595615"/>
    </source>
</evidence>
<comment type="function">
    <text evidence="3 4">Together with the chaperonin GroEL, plays an essential role in assisting protein folding. The GroEL-GroES system forms a nano-cage that allows encapsulation of the non-native substrate proteins and provides a physical environment optimized to promote and accelerate protein folding. GroES binds to the apical surface of the GroEL ring, thereby capping the opening of the GroEL channel.</text>
</comment>
<keyword evidence="6" id="KW-1185">Reference proteome</keyword>
<dbReference type="NCBIfam" id="NF001529">
    <property type="entry name" value="PRK00364.1-5"/>
    <property type="match status" value="1"/>
</dbReference>
<evidence type="ECO:0000256" key="4">
    <source>
        <dbReference type="RuleBase" id="RU000535"/>
    </source>
</evidence>
<keyword evidence="3" id="KW-0963">Cytoplasm</keyword>
<dbReference type="HAMAP" id="MF_00580">
    <property type="entry name" value="CH10"/>
    <property type="match status" value="1"/>
</dbReference>
<dbReference type="PROSITE" id="PS00681">
    <property type="entry name" value="CHAPERONINS_CPN10"/>
    <property type="match status" value="1"/>
</dbReference>
<dbReference type="InterPro" id="IPR011032">
    <property type="entry name" value="GroES-like_sf"/>
</dbReference>
<dbReference type="InterPro" id="IPR020818">
    <property type="entry name" value="Chaperonin_GroES"/>
</dbReference>
<comment type="subcellular location">
    <subcellularLocation>
        <location evidence="3">Cytoplasm</location>
    </subcellularLocation>
</comment>
<dbReference type="NCBIfam" id="NF001527">
    <property type="entry name" value="PRK00364.1-2"/>
    <property type="match status" value="1"/>
</dbReference>